<keyword evidence="2" id="KW-1185">Reference proteome</keyword>
<accession>A0A183NRN2</accession>
<organism evidence="1 2">
    <name type="scientific">Schistosoma mattheei</name>
    <dbReference type="NCBI Taxonomy" id="31246"/>
    <lineage>
        <taxon>Eukaryota</taxon>
        <taxon>Metazoa</taxon>
        <taxon>Spiralia</taxon>
        <taxon>Lophotrochozoa</taxon>
        <taxon>Platyhelminthes</taxon>
        <taxon>Trematoda</taxon>
        <taxon>Digenea</taxon>
        <taxon>Strigeidida</taxon>
        <taxon>Schistosomatoidea</taxon>
        <taxon>Schistosomatidae</taxon>
        <taxon>Schistosoma</taxon>
    </lineage>
</organism>
<dbReference type="Proteomes" id="UP000269396">
    <property type="component" value="Unassembled WGS sequence"/>
</dbReference>
<sequence length="128" mass="14658">MRKLAGKYTKPERPVKTKEDRTITEILEQRNRWVEHFGELLKRPTPVNPPEIEAAHTDLPIDVTSPKIEEISTAVRQIKSEKSAGCDSISAKVLKSDIELTASMPHLLFKKIREEEQVPKDWKKDISS</sequence>
<gene>
    <name evidence="1" type="ORF">SMTD_LOCUS4768</name>
</gene>
<proteinExistence type="predicted"/>
<name>A0A183NRN2_9TREM</name>
<dbReference type="EMBL" id="UZAL01026715">
    <property type="protein sequence ID" value="VDP25045.1"/>
    <property type="molecule type" value="Genomic_DNA"/>
</dbReference>
<reference evidence="1 2" key="1">
    <citation type="submission" date="2018-11" db="EMBL/GenBank/DDBJ databases">
        <authorList>
            <consortium name="Pathogen Informatics"/>
        </authorList>
    </citation>
    <scope>NUCLEOTIDE SEQUENCE [LARGE SCALE GENOMIC DNA]</scope>
    <source>
        <strain>Denwood</strain>
        <strain evidence="2">Zambia</strain>
    </source>
</reference>
<dbReference type="AlphaFoldDB" id="A0A183NRN2"/>
<protein>
    <submittedName>
        <fullName evidence="1">Uncharacterized protein</fullName>
    </submittedName>
</protein>
<evidence type="ECO:0000313" key="2">
    <source>
        <dbReference type="Proteomes" id="UP000269396"/>
    </source>
</evidence>
<evidence type="ECO:0000313" key="1">
    <source>
        <dbReference type="EMBL" id="VDP25045.1"/>
    </source>
</evidence>